<dbReference type="Pfam" id="PF07944">
    <property type="entry name" value="Beta-AFase-like_GH127_cat"/>
    <property type="match status" value="1"/>
</dbReference>
<organism evidence="3 4">
    <name type="scientific">Actinacidiphila epipremni</name>
    <dbReference type="NCBI Taxonomy" id="2053013"/>
    <lineage>
        <taxon>Bacteria</taxon>
        <taxon>Bacillati</taxon>
        <taxon>Actinomycetota</taxon>
        <taxon>Actinomycetes</taxon>
        <taxon>Kitasatosporales</taxon>
        <taxon>Streptomycetaceae</taxon>
        <taxon>Actinacidiphila</taxon>
    </lineage>
</organism>
<accession>A0ABX1A3I3</accession>
<comment type="caution">
    <text evidence="3">The sequence shown here is derived from an EMBL/GenBank/DDBJ whole genome shotgun (WGS) entry which is preliminary data.</text>
</comment>
<protein>
    <submittedName>
        <fullName evidence="3">Glycoside hydrolase family 127 protein</fullName>
    </submittedName>
</protein>
<dbReference type="EMBL" id="JAATEJ010000073">
    <property type="protein sequence ID" value="NJP48464.1"/>
    <property type="molecule type" value="Genomic_DNA"/>
</dbReference>
<evidence type="ECO:0000313" key="4">
    <source>
        <dbReference type="Proteomes" id="UP000734511"/>
    </source>
</evidence>
<dbReference type="InterPro" id="IPR049174">
    <property type="entry name" value="Beta-AFase-like"/>
</dbReference>
<dbReference type="Proteomes" id="UP000734511">
    <property type="component" value="Unassembled WGS sequence"/>
</dbReference>
<feature type="non-terminal residue" evidence="3">
    <location>
        <position position="151"/>
    </location>
</feature>
<dbReference type="RefSeq" id="WP_206319600.1">
    <property type="nucleotide sequence ID" value="NZ_JAATEJ010000073.1"/>
</dbReference>
<feature type="compositionally biased region" description="Pro residues" evidence="1">
    <location>
        <begin position="1"/>
        <end position="14"/>
    </location>
</feature>
<name>A0ABX1A3I3_9ACTN</name>
<evidence type="ECO:0000313" key="3">
    <source>
        <dbReference type="EMBL" id="NJP48464.1"/>
    </source>
</evidence>
<feature type="region of interest" description="Disordered" evidence="1">
    <location>
        <begin position="1"/>
        <end position="20"/>
    </location>
</feature>
<gene>
    <name evidence="3" type="ORF">HCN08_34480</name>
</gene>
<dbReference type="PANTHER" id="PTHR43465">
    <property type="entry name" value="DUF1680 DOMAIN PROTEIN (AFU_ORTHOLOGUE AFUA_1G08910)"/>
    <property type="match status" value="1"/>
</dbReference>
<evidence type="ECO:0000256" key="1">
    <source>
        <dbReference type="SAM" id="MobiDB-lite"/>
    </source>
</evidence>
<dbReference type="PANTHER" id="PTHR43465:SF2">
    <property type="entry name" value="DUF1680 DOMAIN PROTEIN (AFU_ORTHOLOGUE AFUA_1G08910)"/>
    <property type="match status" value="1"/>
</dbReference>
<dbReference type="InterPro" id="IPR012878">
    <property type="entry name" value="Beta-AFase-like_GH127_cat"/>
</dbReference>
<dbReference type="GO" id="GO:0016787">
    <property type="term" value="F:hydrolase activity"/>
    <property type="evidence" value="ECO:0007669"/>
    <property type="project" value="UniProtKB-KW"/>
</dbReference>
<evidence type="ECO:0000259" key="2">
    <source>
        <dbReference type="Pfam" id="PF07944"/>
    </source>
</evidence>
<sequence length="151" mass="16379">MSHAHPPPPAPAGPVRPGAGAHIRLRPATAAEIRDGFWHARREVNAAVGIPQGPHLLESAGNLHDLRLAAGSAQGDFRGDYPFMDSDVYKWLEAASWQLAGSPSPALAADVERIIALVAEAQQPDGYLNTWFQAGRGRGRYTDLRWGHELY</sequence>
<reference evidence="3 4" key="1">
    <citation type="submission" date="2020-03" db="EMBL/GenBank/DDBJ databases">
        <title>WGS of actinomycetes isolated from Thailand.</title>
        <authorList>
            <person name="Thawai C."/>
        </authorList>
    </citation>
    <scope>NUCLEOTIDE SEQUENCE [LARGE SCALE GENOMIC DNA]</scope>
    <source>
        <strain evidence="3 4">PRB2-1</strain>
    </source>
</reference>
<proteinExistence type="predicted"/>
<feature type="domain" description="Non-reducing end beta-L-arabinofuranosidase-like GH127 catalytic" evidence="2">
    <location>
        <begin position="33"/>
        <end position="151"/>
    </location>
</feature>
<keyword evidence="3" id="KW-0378">Hydrolase</keyword>
<keyword evidence="4" id="KW-1185">Reference proteome</keyword>